<dbReference type="Gene3D" id="3.40.50.200">
    <property type="entry name" value="Peptidase S8/S53 domain"/>
    <property type="match status" value="1"/>
</dbReference>
<proteinExistence type="inferred from homology"/>
<dbReference type="Pfam" id="PF00082">
    <property type="entry name" value="Peptidase_S8"/>
    <property type="match status" value="1"/>
</dbReference>
<dbReference type="OrthoDB" id="10256524at2759"/>
<dbReference type="InterPro" id="IPR048384">
    <property type="entry name" value="TPPII_GBD"/>
</dbReference>
<feature type="domain" description="Tripeptidyl-peptidase II galactose-binding" evidence="15">
    <location>
        <begin position="685"/>
        <end position="766"/>
    </location>
</feature>
<dbReference type="Gene3D" id="2.60.40.3170">
    <property type="match status" value="1"/>
</dbReference>
<evidence type="ECO:0000256" key="5">
    <source>
        <dbReference type="ARBA" id="ARBA00022438"/>
    </source>
</evidence>
<dbReference type="Gene3D" id="2.20.25.690">
    <property type="match status" value="1"/>
</dbReference>
<reference evidence="16 17" key="1">
    <citation type="journal article" date="2017" name="Gigascience">
        <title>Genome sequence of the small brown planthopper, Laodelphax striatellus.</title>
        <authorList>
            <person name="Zhu J."/>
            <person name="Jiang F."/>
            <person name="Wang X."/>
            <person name="Yang P."/>
            <person name="Bao Y."/>
            <person name="Zhao W."/>
            <person name="Wang W."/>
            <person name="Lu H."/>
            <person name="Wang Q."/>
            <person name="Cui N."/>
            <person name="Li J."/>
            <person name="Chen X."/>
            <person name="Luo L."/>
            <person name="Yu J."/>
            <person name="Kang L."/>
            <person name="Cui F."/>
        </authorList>
    </citation>
    <scope>NUCLEOTIDE SEQUENCE [LARGE SCALE GENOMIC DNA]</scope>
    <source>
        <strain evidence="16">Lst14</strain>
    </source>
</reference>
<dbReference type="Gene3D" id="6.10.250.3080">
    <property type="match status" value="1"/>
</dbReference>
<comment type="catalytic activity">
    <reaction evidence="1">
        <text>Release of an N-terminal tripeptide from a polypeptide.</text>
        <dbReference type="EC" id="3.4.14.10"/>
    </reaction>
</comment>
<dbReference type="Proteomes" id="UP000291343">
    <property type="component" value="Unassembled WGS sequence"/>
</dbReference>
<dbReference type="InterPro" id="IPR046939">
    <property type="entry name" value="TPPII_C_sf"/>
</dbReference>
<dbReference type="PANTHER" id="PTHR43806:SF14">
    <property type="entry name" value="TRIPEPTIDYL-PEPTIDASE 2"/>
    <property type="match status" value="1"/>
</dbReference>
<evidence type="ECO:0000256" key="3">
    <source>
        <dbReference type="ARBA" id="ARBA00012462"/>
    </source>
</evidence>
<keyword evidence="7 10" id="KW-0378">Hydrolase</keyword>
<evidence type="ECO:0000256" key="9">
    <source>
        <dbReference type="ARBA" id="ARBA00032232"/>
    </source>
</evidence>
<dbReference type="InterPro" id="IPR046940">
    <property type="entry name" value="TPPII_Ig-like_sf"/>
</dbReference>
<keyword evidence="5" id="KW-0031">Aminopeptidase</keyword>
<gene>
    <name evidence="16" type="ORF">LSTR_LSTR000457</name>
</gene>
<dbReference type="GO" id="GO:0008240">
    <property type="term" value="F:tripeptidyl-peptidase activity"/>
    <property type="evidence" value="ECO:0007669"/>
    <property type="project" value="UniProtKB-EC"/>
</dbReference>
<dbReference type="GO" id="GO:0005829">
    <property type="term" value="C:cytosol"/>
    <property type="evidence" value="ECO:0007669"/>
    <property type="project" value="TreeGrafter"/>
</dbReference>
<dbReference type="InterPro" id="IPR022232">
    <property type="entry name" value="TPPII_C_art"/>
</dbReference>
<dbReference type="InParanoid" id="A0A482X1T9"/>
<evidence type="ECO:0000256" key="10">
    <source>
        <dbReference type="PROSITE-ProRule" id="PRU01240"/>
    </source>
</evidence>
<dbReference type="GO" id="GO:0006508">
    <property type="term" value="P:proteolysis"/>
    <property type="evidence" value="ECO:0007669"/>
    <property type="project" value="UniProtKB-KW"/>
</dbReference>
<evidence type="ECO:0000313" key="17">
    <source>
        <dbReference type="Proteomes" id="UP000291343"/>
    </source>
</evidence>
<evidence type="ECO:0000259" key="13">
    <source>
        <dbReference type="Pfam" id="PF12583"/>
    </source>
</evidence>
<dbReference type="SUPFAM" id="SSF52743">
    <property type="entry name" value="Subtilisin-like"/>
    <property type="match status" value="1"/>
</dbReference>
<feature type="domain" description="Tripeptidyl-peptidase II first Ig-like" evidence="14">
    <location>
        <begin position="551"/>
        <end position="665"/>
    </location>
</feature>
<evidence type="ECO:0000256" key="6">
    <source>
        <dbReference type="ARBA" id="ARBA00022670"/>
    </source>
</evidence>
<dbReference type="PRINTS" id="PR00723">
    <property type="entry name" value="SUBTILISIN"/>
</dbReference>
<comment type="similarity">
    <text evidence="2 10">Belongs to the peptidase S8 family.</text>
</comment>
<feature type="domain" description="Tripeptidyl peptidase II second Ig-like" evidence="12">
    <location>
        <begin position="803"/>
        <end position="987"/>
    </location>
</feature>
<feature type="domain" description="Tripeptidyl peptidase II C-terminal" evidence="13">
    <location>
        <begin position="1026"/>
        <end position="1068"/>
    </location>
</feature>
<dbReference type="GO" id="GO:0004177">
    <property type="term" value="F:aminopeptidase activity"/>
    <property type="evidence" value="ECO:0007669"/>
    <property type="project" value="UniProtKB-KW"/>
</dbReference>
<keyword evidence="6 10" id="KW-0645">Protease</keyword>
<dbReference type="AlphaFoldDB" id="A0A482X1T9"/>
<evidence type="ECO:0000313" key="16">
    <source>
        <dbReference type="EMBL" id="RZF39809.1"/>
    </source>
</evidence>
<evidence type="ECO:0000256" key="1">
    <source>
        <dbReference type="ARBA" id="ARBA00001910"/>
    </source>
</evidence>
<organism evidence="16 17">
    <name type="scientific">Laodelphax striatellus</name>
    <name type="common">Small brown planthopper</name>
    <name type="synonym">Delphax striatella</name>
    <dbReference type="NCBI Taxonomy" id="195883"/>
    <lineage>
        <taxon>Eukaryota</taxon>
        <taxon>Metazoa</taxon>
        <taxon>Ecdysozoa</taxon>
        <taxon>Arthropoda</taxon>
        <taxon>Hexapoda</taxon>
        <taxon>Insecta</taxon>
        <taxon>Pterygota</taxon>
        <taxon>Neoptera</taxon>
        <taxon>Paraneoptera</taxon>
        <taxon>Hemiptera</taxon>
        <taxon>Auchenorrhyncha</taxon>
        <taxon>Fulgoroidea</taxon>
        <taxon>Delphacidae</taxon>
        <taxon>Criomorphinae</taxon>
        <taxon>Laodelphax</taxon>
    </lineage>
</organism>
<name>A0A482X1T9_LAOST</name>
<dbReference type="Pfam" id="PF21316">
    <property type="entry name" value="TPPII_GBD"/>
    <property type="match status" value="1"/>
</dbReference>
<comment type="caution">
    <text evidence="16">The sequence shown here is derived from an EMBL/GenBank/DDBJ whole genome shotgun (WGS) entry which is preliminary data.</text>
</comment>
<protein>
    <recommendedName>
        <fullName evidence="4">Tripeptidyl-peptidase 2</fullName>
        <ecNumber evidence="3">3.4.14.10</ecNumber>
    </recommendedName>
    <alternativeName>
        <fullName evidence="9">Tripeptidyl aminopeptidase</fullName>
    </alternativeName>
</protein>
<dbReference type="PROSITE" id="PS00137">
    <property type="entry name" value="SUBTILASE_HIS"/>
    <property type="match status" value="1"/>
</dbReference>
<dbReference type="GO" id="GO:0004252">
    <property type="term" value="F:serine-type endopeptidase activity"/>
    <property type="evidence" value="ECO:0007669"/>
    <property type="project" value="UniProtKB-UniRule"/>
</dbReference>
<evidence type="ECO:0000256" key="7">
    <source>
        <dbReference type="ARBA" id="ARBA00022801"/>
    </source>
</evidence>
<dbReference type="InterPro" id="IPR000209">
    <property type="entry name" value="Peptidase_S8/S53_dom"/>
</dbReference>
<dbReference type="Pfam" id="PF12583">
    <property type="entry name" value="TPPII_C"/>
    <property type="match status" value="1"/>
</dbReference>
<dbReference type="Gene3D" id="1.25.40.710">
    <property type="match status" value="1"/>
</dbReference>
<feature type="domain" description="Peptidase S8/S53" evidence="11">
    <location>
        <begin position="33"/>
        <end position="529"/>
    </location>
</feature>
<dbReference type="InterPro" id="IPR023828">
    <property type="entry name" value="Peptidase_S8_Ser-AS"/>
</dbReference>
<evidence type="ECO:0000259" key="12">
    <source>
        <dbReference type="Pfam" id="PF12580"/>
    </source>
</evidence>
<sequence>MVEVNSDFPTESLLPKKETGVTAFLNKYPTYDGRGVTIAIFDSGVDPGAAGLQVTSDGKPKVIGRYDCSGAGAVDISTVVQVADGCIKGLSGRNLKIPESWTNPSGKYHIGLKNGYELYPKSLKDKVEKERREKYWDPEHKSVSAETIRKQQHFLKGLEENKSQNLSREDKLLKEEFEAQVEVLQTFEKKYFDGGIMYDCVVFHDGEMWRACLDTSLNGDLSSCTLLGEYSKTQEYATLSSLDFLNYSINVFDDGNILEVVGFCSSHGTHVASIAAANFPDEPERNGVAPGAQIVSLTLGDSRLIGSPGMETGAGVVRSMIHVMKSHPNNKMHVINMSYGERSNFASSGRIGELMAEVVDKYGTVWVASAGNLGPALSTVTSPPDSNYSGIIVLVEKKAAGHAVHVDVAARPMTAPKACRCARQVRPSPRCPAVRCAAAAHERNQHGLSSLCTGVVGAAITSVPCCTLRGCQLMNGTSMASPHCTGVVALLISGMLAQKLPYSPFSIKMALENTAQFISNLDEFAQGHGLVQVEKAFDHLVSYHNSKERDVRFQVNCAGMKGIYIRGKHSDKPKDFGITVEPVFLDSDNMASEKKIDFQMSLALVCDASWVSCPPYLEMMNIQRMFSVNVDPSGLPEGVHRTSIRAYDVSCVEKGPVFNVEVTVVRPSKVPDTCRGEIEYKNVEFKPNTIKRHFVVIYIDVSWAGLEEDKSERFLIHCLQLRPKASSSTFVFHKMVSSQAACEVRFQVQGGVVLEYVIAKYWTCLGDMKLDYSIMFNGVRPSTPSVTMHHAGGIHSLELYSGIHPEEIAPSIQLKNNITVLKPVEAKVSPLNERDVIPPCRQIYQLVLSYNFQIPKAVEVTPNCSLFSSYLYESEFESQFWMLFDSNKQFLAAGDFDAYKYSTKLEKGDYTLKMQVRHEKRELLDKLVDLPILLRHKLPSPIAVDVYASYSQAVLNGKKMASAVLPVAKPLPIYIAPIPNDKLLKGATLGQYLSGSIVYVKDEMGKKVDYYPFNYILIEGNKKTNSKANTDKTKWEEYEDALRDVYTTWLSKLETSESQTLYEELLKNKMDRMKSVIVEALGRKGVALCQLHIAAKQGKKENGDKAEISLADIDAVMQNLLQYADAADVKTTAYFGLWHAAAHEHYGKLIKLALKMYEDKSSKELDECIAWASGKLGWAHAERLHTSNIPIRHPTAYKLF</sequence>
<evidence type="ECO:0000256" key="2">
    <source>
        <dbReference type="ARBA" id="ARBA00011073"/>
    </source>
</evidence>
<dbReference type="InterPro" id="IPR022229">
    <property type="entry name" value="TPPII_Ig-like-2"/>
</dbReference>
<evidence type="ECO:0000259" key="11">
    <source>
        <dbReference type="Pfam" id="PF00082"/>
    </source>
</evidence>
<dbReference type="STRING" id="195883.A0A482X1T9"/>
<dbReference type="Pfam" id="PF21223">
    <property type="entry name" value="TPPII_Ig-like-1"/>
    <property type="match status" value="1"/>
</dbReference>
<keyword evidence="8 10" id="KW-0720">Serine protease</keyword>
<keyword evidence="17" id="KW-1185">Reference proteome</keyword>
<evidence type="ECO:0000256" key="8">
    <source>
        <dbReference type="ARBA" id="ARBA00022825"/>
    </source>
</evidence>
<dbReference type="InterPro" id="IPR022398">
    <property type="entry name" value="Peptidase_S8_His-AS"/>
</dbReference>
<feature type="active site" description="Charge relay system" evidence="10">
    <location>
        <position position="42"/>
    </location>
</feature>
<feature type="active site" description="Charge relay system" evidence="10">
    <location>
        <position position="267"/>
    </location>
</feature>
<dbReference type="EC" id="3.4.14.10" evidence="3"/>
<evidence type="ECO:0000256" key="4">
    <source>
        <dbReference type="ARBA" id="ARBA00020244"/>
    </source>
</evidence>
<dbReference type="PROSITE" id="PS00138">
    <property type="entry name" value="SUBTILASE_SER"/>
    <property type="match status" value="1"/>
</dbReference>
<dbReference type="InterPro" id="IPR050131">
    <property type="entry name" value="Peptidase_S8_subtilisin-like"/>
</dbReference>
<feature type="active site" description="Charge relay system" evidence="10">
    <location>
        <position position="478"/>
    </location>
</feature>
<accession>A0A482X1T9</accession>
<dbReference type="Pfam" id="PF12580">
    <property type="entry name" value="TPPII"/>
    <property type="match status" value="1"/>
</dbReference>
<dbReference type="PROSITE" id="PS51892">
    <property type="entry name" value="SUBTILASE"/>
    <property type="match status" value="1"/>
</dbReference>
<dbReference type="FunCoup" id="A0A482X1T9">
    <property type="interactions" value="1979"/>
</dbReference>
<dbReference type="PANTHER" id="PTHR43806">
    <property type="entry name" value="PEPTIDASE S8"/>
    <property type="match status" value="1"/>
</dbReference>
<dbReference type="SMR" id="A0A482X1T9"/>
<evidence type="ECO:0000259" key="14">
    <source>
        <dbReference type="Pfam" id="PF21223"/>
    </source>
</evidence>
<evidence type="ECO:0000259" key="15">
    <source>
        <dbReference type="Pfam" id="PF21316"/>
    </source>
</evidence>
<dbReference type="InterPro" id="IPR048383">
    <property type="entry name" value="TPPII_Ig-like-1"/>
</dbReference>
<dbReference type="InterPro" id="IPR015500">
    <property type="entry name" value="Peptidase_S8_subtilisin-rel"/>
</dbReference>
<dbReference type="InterPro" id="IPR036852">
    <property type="entry name" value="Peptidase_S8/S53_dom_sf"/>
</dbReference>
<dbReference type="EMBL" id="QKKF02019547">
    <property type="protein sequence ID" value="RZF39809.1"/>
    <property type="molecule type" value="Genomic_DNA"/>
</dbReference>